<feature type="signal peptide" evidence="1">
    <location>
        <begin position="1"/>
        <end position="25"/>
    </location>
</feature>
<proteinExistence type="predicted"/>
<protein>
    <submittedName>
        <fullName evidence="2">DUF1223 domain-containing protein</fullName>
    </submittedName>
</protein>
<feature type="chain" id="PRO_5045936499" evidence="1">
    <location>
        <begin position="26"/>
        <end position="244"/>
    </location>
</feature>
<accession>A0ABY6CGQ5</accession>
<keyword evidence="1" id="KW-0732">Signal</keyword>
<dbReference type="SUPFAM" id="SSF52833">
    <property type="entry name" value="Thioredoxin-like"/>
    <property type="match status" value="1"/>
</dbReference>
<dbReference type="PANTHER" id="PTHR36057">
    <property type="match status" value="1"/>
</dbReference>
<sequence length="244" mass="26298">MISRSLFAPVSGIAAFLLLALPAGAEKVHDRPKAVVELFTSQGCAQCPPADALLTSLAEEGDVIALAYHVDYWDYVGWEDTFGKADYSDRQRAYAKSWGSSRIYTPQMVVNGDKGVVGSRRNEVHGALDRATLPLSVDITRQDDMLKIAVPPNADFGNAVVWLVTYLDRADVAIDKGENAGKTMVYTQVVTGRQALGMWESATGADLKLPLPEMLAENTGMAVIVQQEKDGLPGPILGAAAFER</sequence>
<dbReference type="InterPro" id="IPR010634">
    <property type="entry name" value="DUF1223"/>
</dbReference>
<reference evidence="2 3" key="1">
    <citation type="submission" date="2022-09" db="EMBL/GenBank/DDBJ databases">
        <title>Interaction between co-microsymbionts with complementary sets of symbiotic genes in legume-rhizobium systems.</title>
        <authorList>
            <person name="Safronova V."/>
            <person name="Sazanova A."/>
            <person name="Afonin A."/>
            <person name="Chirak E."/>
        </authorList>
    </citation>
    <scope>NUCLEOTIDE SEQUENCE [LARGE SCALE GENOMIC DNA]</scope>
    <source>
        <strain evidence="2 3">A18/4-1</strain>
    </source>
</reference>
<keyword evidence="3" id="KW-1185">Reference proteome</keyword>
<dbReference type="InterPro" id="IPR036249">
    <property type="entry name" value="Thioredoxin-like_sf"/>
</dbReference>
<dbReference type="EMBL" id="CP104965">
    <property type="protein sequence ID" value="UXN71422.1"/>
    <property type="molecule type" value="Genomic_DNA"/>
</dbReference>
<dbReference type="Pfam" id="PF06764">
    <property type="entry name" value="DUF1223"/>
    <property type="match status" value="1"/>
</dbReference>
<dbReference type="PANTHER" id="PTHR36057:SF1">
    <property type="entry name" value="LIPOPROTEIN LIPID ATTACHMENT SITE-LIKE PROTEIN, PUTATIVE (DUF1223)-RELATED"/>
    <property type="match status" value="1"/>
</dbReference>
<dbReference type="RefSeq" id="WP_262170971.1">
    <property type="nucleotide sequence ID" value="NZ_CP104965.1"/>
</dbReference>
<evidence type="ECO:0000256" key="1">
    <source>
        <dbReference type="SAM" id="SignalP"/>
    </source>
</evidence>
<gene>
    <name evidence="2" type="ORF">N8A98_09675</name>
</gene>
<organism evidence="2 3">
    <name type="scientific">Devosia neptuniae</name>
    <dbReference type="NCBI Taxonomy" id="191302"/>
    <lineage>
        <taxon>Bacteria</taxon>
        <taxon>Pseudomonadati</taxon>
        <taxon>Pseudomonadota</taxon>
        <taxon>Alphaproteobacteria</taxon>
        <taxon>Hyphomicrobiales</taxon>
        <taxon>Devosiaceae</taxon>
        <taxon>Devosia</taxon>
    </lineage>
</organism>
<evidence type="ECO:0000313" key="3">
    <source>
        <dbReference type="Proteomes" id="UP001061862"/>
    </source>
</evidence>
<name>A0ABY6CGQ5_9HYPH</name>
<evidence type="ECO:0000313" key="2">
    <source>
        <dbReference type="EMBL" id="UXN71422.1"/>
    </source>
</evidence>
<dbReference type="Proteomes" id="UP001061862">
    <property type="component" value="Chromosome"/>
</dbReference>